<dbReference type="STRING" id="431595.K3X7A4"/>
<accession>K3X7A4</accession>
<evidence type="ECO:0000256" key="8">
    <source>
        <dbReference type="ARBA" id="ARBA00023242"/>
    </source>
</evidence>
<evidence type="ECO:0000256" key="10">
    <source>
        <dbReference type="ARBA" id="ARBA00047821"/>
    </source>
</evidence>
<keyword evidence="8" id="KW-0539">Nucleus</keyword>
<keyword evidence="6" id="KW-0963">Cytoplasm</keyword>
<evidence type="ECO:0000256" key="9">
    <source>
        <dbReference type="ARBA" id="ARBA00023315"/>
    </source>
</evidence>
<dbReference type="CDD" id="cd04301">
    <property type="entry name" value="NAT_SF"/>
    <property type="match status" value="1"/>
</dbReference>
<evidence type="ECO:0000259" key="12">
    <source>
        <dbReference type="PROSITE" id="PS51186"/>
    </source>
</evidence>
<evidence type="ECO:0000256" key="11">
    <source>
        <dbReference type="ARBA" id="ARBA00049524"/>
    </source>
</evidence>
<dbReference type="GO" id="GO:0005634">
    <property type="term" value="C:nucleus"/>
    <property type="evidence" value="ECO:0007669"/>
    <property type="project" value="UniProtKB-SubCell"/>
</dbReference>
<dbReference type="VEuPathDB" id="FungiDB:PYU1_G013076"/>
<evidence type="ECO:0000313" key="13">
    <source>
        <dbReference type="EnsemblProtists" id="PYU1_T013103"/>
    </source>
</evidence>
<evidence type="ECO:0000256" key="3">
    <source>
        <dbReference type="ARBA" id="ARBA00008870"/>
    </source>
</evidence>
<keyword evidence="9" id="KW-0012">Acyltransferase</keyword>
<keyword evidence="14" id="KW-1185">Reference proteome</keyword>
<comment type="catalytic activity">
    <reaction evidence="10">
        <text>N-terminal L-seryl-[histone H2A] + acetyl-CoA = N-terminal N(alpha)-acetyl-L-seryl-[histone H2A] + CoA + H(+)</text>
        <dbReference type="Rhea" id="RHEA:50600"/>
        <dbReference type="Rhea" id="RHEA-COMP:12742"/>
        <dbReference type="Rhea" id="RHEA-COMP:12744"/>
        <dbReference type="ChEBI" id="CHEBI:15378"/>
        <dbReference type="ChEBI" id="CHEBI:57287"/>
        <dbReference type="ChEBI" id="CHEBI:57288"/>
        <dbReference type="ChEBI" id="CHEBI:64738"/>
        <dbReference type="ChEBI" id="CHEBI:83690"/>
        <dbReference type="EC" id="2.3.1.257"/>
    </reaction>
</comment>
<evidence type="ECO:0000313" key="14">
    <source>
        <dbReference type="Proteomes" id="UP000019132"/>
    </source>
</evidence>
<dbReference type="EnsemblProtists" id="PYU1_T013103">
    <property type="protein sequence ID" value="PYU1_T013103"/>
    <property type="gene ID" value="PYU1_G013076"/>
</dbReference>
<evidence type="ECO:0000256" key="5">
    <source>
        <dbReference type="ARBA" id="ARBA00015043"/>
    </source>
</evidence>
<evidence type="ECO:0000256" key="4">
    <source>
        <dbReference type="ARBA" id="ARBA00012950"/>
    </source>
</evidence>
<dbReference type="SUPFAM" id="SSF55729">
    <property type="entry name" value="Acyl-CoA N-acyltransferases (Nat)"/>
    <property type="match status" value="1"/>
</dbReference>
<dbReference type="InterPro" id="IPR039949">
    <property type="entry name" value="NAA40"/>
</dbReference>
<dbReference type="Proteomes" id="UP000019132">
    <property type="component" value="Unassembled WGS sequence"/>
</dbReference>
<reference evidence="14" key="2">
    <citation type="submission" date="2010-04" db="EMBL/GenBank/DDBJ databases">
        <authorList>
            <person name="Buell R."/>
            <person name="Hamilton J."/>
            <person name="Hostetler J."/>
        </authorList>
    </citation>
    <scope>NUCLEOTIDE SEQUENCE [LARGE SCALE GENOMIC DNA]</scope>
    <source>
        <strain evidence="14">DAOM:BR144</strain>
    </source>
</reference>
<dbReference type="Pfam" id="PF00583">
    <property type="entry name" value="Acetyltransf_1"/>
    <property type="match status" value="1"/>
</dbReference>
<comment type="catalytic activity">
    <reaction evidence="11">
        <text>N-terminal L-seryl-[histone H4] + acetyl-CoA = N-terminal N(alpha)-acetyl-L-seryl-[histone H4] + CoA + H(+)</text>
        <dbReference type="Rhea" id="RHEA:50596"/>
        <dbReference type="Rhea" id="RHEA-COMP:12740"/>
        <dbReference type="Rhea" id="RHEA-COMP:12743"/>
        <dbReference type="ChEBI" id="CHEBI:15378"/>
        <dbReference type="ChEBI" id="CHEBI:57287"/>
        <dbReference type="ChEBI" id="CHEBI:57288"/>
        <dbReference type="ChEBI" id="CHEBI:64738"/>
        <dbReference type="ChEBI" id="CHEBI:83690"/>
        <dbReference type="EC" id="2.3.1.257"/>
    </reaction>
</comment>
<name>K3X7A4_GLOUD</name>
<dbReference type="GO" id="GO:0005737">
    <property type="term" value="C:cytoplasm"/>
    <property type="evidence" value="ECO:0007669"/>
    <property type="project" value="UniProtKB-SubCell"/>
</dbReference>
<evidence type="ECO:0000256" key="7">
    <source>
        <dbReference type="ARBA" id="ARBA00022679"/>
    </source>
</evidence>
<dbReference type="OMA" id="AYLHYRF"/>
<comment type="similarity">
    <text evidence="3">Belongs to the acetyltransferase family. NAA40 subfamily.</text>
</comment>
<dbReference type="PANTHER" id="PTHR20531:SF1">
    <property type="entry name" value="N-ALPHA-ACETYLTRANSFERASE 40"/>
    <property type="match status" value="1"/>
</dbReference>
<evidence type="ECO:0000256" key="1">
    <source>
        <dbReference type="ARBA" id="ARBA00004123"/>
    </source>
</evidence>
<dbReference type="GO" id="GO:0043998">
    <property type="term" value="F:histone H2A acetyltransferase activity"/>
    <property type="evidence" value="ECO:0007669"/>
    <property type="project" value="InterPro"/>
</dbReference>
<evidence type="ECO:0000256" key="2">
    <source>
        <dbReference type="ARBA" id="ARBA00004496"/>
    </source>
</evidence>
<evidence type="ECO:0000256" key="6">
    <source>
        <dbReference type="ARBA" id="ARBA00022490"/>
    </source>
</evidence>
<proteinExistence type="inferred from homology"/>
<reference evidence="13" key="3">
    <citation type="submission" date="2015-02" db="UniProtKB">
        <authorList>
            <consortium name="EnsemblProtists"/>
        </authorList>
    </citation>
    <scope>IDENTIFICATION</scope>
    <source>
        <strain evidence="13">DAOM BR144</strain>
    </source>
</reference>
<reference evidence="14" key="1">
    <citation type="journal article" date="2010" name="Genome Biol.">
        <title>Genome sequence of the necrotrophic plant pathogen Pythium ultimum reveals original pathogenicity mechanisms and effector repertoire.</title>
        <authorList>
            <person name="Levesque C.A."/>
            <person name="Brouwer H."/>
            <person name="Cano L."/>
            <person name="Hamilton J.P."/>
            <person name="Holt C."/>
            <person name="Huitema E."/>
            <person name="Raffaele S."/>
            <person name="Robideau G.P."/>
            <person name="Thines M."/>
            <person name="Win J."/>
            <person name="Zerillo M.M."/>
            <person name="Beakes G.W."/>
            <person name="Boore J.L."/>
            <person name="Busam D."/>
            <person name="Dumas B."/>
            <person name="Ferriera S."/>
            <person name="Fuerstenberg S.I."/>
            <person name="Gachon C.M."/>
            <person name="Gaulin E."/>
            <person name="Govers F."/>
            <person name="Grenville-Briggs L."/>
            <person name="Horner N."/>
            <person name="Hostetler J."/>
            <person name="Jiang R.H."/>
            <person name="Johnson J."/>
            <person name="Krajaejun T."/>
            <person name="Lin H."/>
            <person name="Meijer H.J."/>
            <person name="Moore B."/>
            <person name="Morris P."/>
            <person name="Phuntmart V."/>
            <person name="Puiu D."/>
            <person name="Shetty J."/>
            <person name="Stajich J.E."/>
            <person name="Tripathy S."/>
            <person name="Wawra S."/>
            <person name="van West P."/>
            <person name="Whitty B.R."/>
            <person name="Coutinho P.M."/>
            <person name="Henrissat B."/>
            <person name="Martin F."/>
            <person name="Thomas P.D."/>
            <person name="Tyler B.M."/>
            <person name="De Vries R.P."/>
            <person name="Kamoun S."/>
            <person name="Yandell M."/>
            <person name="Tisserat N."/>
            <person name="Buell C.R."/>
        </authorList>
    </citation>
    <scope>NUCLEOTIDE SEQUENCE</scope>
    <source>
        <strain evidence="14">DAOM:BR144</strain>
    </source>
</reference>
<dbReference type="EMBL" id="GL376570">
    <property type="status" value="NOT_ANNOTATED_CDS"/>
    <property type="molecule type" value="Genomic_DNA"/>
</dbReference>
<organism evidence="13 14">
    <name type="scientific">Globisporangium ultimum (strain ATCC 200006 / CBS 805.95 / DAOM BR144)</name>
    <name type="common">Pythium ultimum</name>
    <dbReference type="NCBI Taxonomy" id="431595"/>
    <lineage>
        <taxon>Eukaryota</taxon>
        <taxon>Sar</taxon>
        <taxon>Stramenopiles</taxon>
        <taxon>Oomycota</taxon>
        <taxon>Peronosporomycetes</taxon>
        <taxon>Pythiales</taxon>
        <taxon>Pythiaceae</taxon>
        <taxon>Globisporangium</taxon>
    </lineage>
</organism>
<dbReference type="EC" id="2.3.1.257" evidence="4"/>
<dbReference type="HOGENOM" id="CLU_051699_1_1_1"/>
<protein>
    <recommendedName>
        <fullName evidence="5">N-alpha-acetyltransferase 40</fullName>
        <ecNumber evidence="4">2.3.1.257</ecNumber>
    </recommendedName>
</protein>
<dbReference type="Gene3D" id="3.40.630.30">
    <property type="match status" value="1"/>
</dbReference>
<dbReference type="InterPro" id="IPR000182">
    <property type="entry name" value="GNAT_dom"/>
</dbReference>
<dbReference type="AlphaFoldDB" id="K3X7A4"/>
<dbReference type="InParanoid" id="K3X7A4"/>
<dbReference type="GO" id="GO:0010485">
    <property type="term" value="F:histone H4 acetyltransferase activity"/>
    <property type="evidence" value="ECO:0007669"/>
    <property type="project" value="InterPro"/>
</dbReference>
<keyword evidence="7" id="KW-0808">Transferase</keyword>
<dbReference type="PROSITE" id="PS51186">
    <property type="entry name" value="GNAT"/>
    <property type="match status" value="1"/>
</dbReference>
<comment type="subcellular location">
    <subcellularLocation>
        <location evidence="2">Cytoplasm</location>
    </subcellularLocation>
    <subcellularLocation>
        <location evidence="1">Nucleus</location>
    </subcellularLocation>
</comment>
<dbReference type="PANTHER" id="PTHR20531">
    <property type="entry name" value="N-ALPHA-ACETYLTRANSFERASE 40"/>
    <property type="match status" value="1"/>
</dbReference>
<dbReference type="InterPro" id="IPR016181">
    <property type="entry name" value="Acyl_CoA_acyltransferase"/>
</dbReference>
<dbReference type="GO" id="GO:1990189">
    <property type="term" value="F:protein N-terminal-serine acetyltransferase activity"/>
    <property type="evidence" value="ECO:0007669"/>
    <property type="project" value="UniProtKB-EC"/>
</dbReference>
<dbReference type="eggNOG" id="KOG2488">
    <property type="taxonomic scope" value="Eukaryota"/>
</dbReference>
<sequence length="218" mass="24174">MGKKTKKTKSAAPLTPLARVLVDANAVADVLVDFPAFTSFARNGVDARIANVHASQLDDATRNEIVALFEANMQQQYEASDWGYDAAAKRQELFEPEARYLVAYDNADSGGNEAIAGFVHFRFVDDDDVEVLYVYEIQVAARMQRKGLGKFLMQILLLVARRQRMKLVVLTVFKANAPAMAFYRDKMGFAVDETSPSASGDNSASYEILSKVVDPTYR</sequence>
<feature type="domain" description="N-acetyltransferase" evidence="12">
    <location>
        <begin position="63"/>
        <end position="212"/>
    </location>
</feature>